<feature type="domain" description="Copper amine oxidase-like N-terminal" evidence="2">
    <location>
        <begin position="32"/>
        <end position="80"/>
    </location>
</feature>
<dbReference type="SUPFAM" id="SSF55383">
    <property type="entry name" value="Copper amine oxidase, domain N"/>
    <property type="match status" value="1"/>
</dbReference>
<dbReference type="RefSeq" id="WP_133233525.1">
    <property type="nucleotide sequence ID" value="NZ_SMRT01000015.1"/>
</dbReference>
<gene>
    <name evidence="3" type="ORF">E1757_25570</name>
</gene>
<reference evidence="3 4" key="1">
    <citation type="submission" date="2019-03" db="EMBL/GenBank/DDBJ databases">
        <title>This is whole genome sequence of Paenibacillus sp MS74 strain.</title>
        <authorList>
            <person name="Trinh H.N."/>
        </authorList>
    </citation>
    <scope>NUCLEOTIDE SEQUENCE [LARGE SCALE GENOMIC DNA]</scope>
    <source>
        <strain evidence="3 4">MS74</strain>
    </source>
</reference>
<evidence type="ECO:0000313" key="4">
    <source>
        <dbReference type="Proteomes" id="UP000295636"/>
    </source>
</evidence>
<feature type="chain" id="PRO_5020991545" evidence="1">
    <location>
        <begin position="29"/>
        <end position="274"/>
    </location>
</feature>
<dbReference type="Pfam" id="PF07833">
    <property type="entry name" value="Cu_amine_oxidN1"/>
    <property type="match status" value="1"/>
</dbReference>
<dbReference type="AlphaFoldDB" id="A0A4R5KGD5"/>
<organism evidence="3 4">
    <name type="scientific">Paenibacillus piri</name>
    <dbReference type="NCBI Taxonomy" id="2547395"/>
    <lineage>
        <taxon>Bacteria</taxon>
        <taxon>Bacillati</taxon>
        <taxon>Bacillota</taxon>
        <taxon>Bacilli</taxon>
        <taxon>Bacillales</taxon>
        <taxon>Paenibacillaceae</taxon>
        <taxon>Paenibacillus</taxon>
    </lineage>
</organism>
<keyword evidence="4" id="KW-1185">Reference proteome</keyword>
<dbReference type="Proteomes" id="UP000295636">
    <property type="component" value="Unassembled WGS sequence"/>
</dbReference>
<proteinExistence type="predicted"/>
<evidence type="ECO:0000256" key="1">
    <source>
        <dbReference type="SAM" id="SignalP"/>
    </source>
</evidence>
<protein>
    <submittedName>
        <fullName evidence="3">Copper amine oxidase N-terminal domain-containing protein</fullName>
    </submittedName>
</protein>
<feature type="signal peptide" evidence="1">
    <location>
        <begin position="1"/>
        <end position="28"/>
    </location>
</feature>
<name>A0A4R5KGD5_9BACL</name>
<sequence>MLFSKRFKFITAAAVLLGGIAAMSTANAVTSLKLFVNGKELVMAVPAEMKDGTATAPIRAVAEALGASVRWDAKGNSVSIESKSPVSKEQVAGWITAQGKENNYYLDGLAYQLVDLDGDNELEVVAAIDGAVHLGNFFIFRKELDGSYRLIQEKRWKVENVKPNDPIDFSGKKMFETIEHTGGTGLAVDIAHLWYLENGSMVEAWTGTLKEMNAMQRDNYYLTVGGYRLAEETGSLYAWESKYKLDIEGNRTTGEPVTAVKSFTFDGTGFVEVE</sequence>
<evidence type="ECO:0000259" key="2">
    <source>
        <dbReference type="Pfam" id="PF07833"/>
    </source>
</evidence>
<dbReference type="InterPro" id="IPR036582">
    <property type="entry name" value="Mao_N_sf"/>
</dbReference>
<dbReference type="EMBL" id="SMRT01000015">
    <property type="protein sequence ID" value="TDF93765.1"/>
    <property type="molecule type" value="Genomic_DNA"/>
</dbReference>
<dbReference type="Gene3D" id="3.30.457.10">
    <property type="entry name" value="Copper amine oxidase-like, N-terminal domain"/>
    <property type="match status" value="1"/>
</dbReference>
<dbReference type="OrthoDB" id="2476385at2"/>
<keyword evidence="1" id="KW-0732">Signal</keyword>
<evidence type="ECO:0000313" key="3">
    <source>
        <dbReference type="EMBL" id="TDF93765.1"/>
    </source>
</evidence>
<dbReference type="InterPro" id="IPR012854">
    <property type="entry name" value="Cu_amine_oxidase-like_N"/>
</dbReference>
<accession>A0A4R5KGD5</accession>
<comment type="caution">
    <text evidence="3">The sequence shown here is derived from an EMBL/GenBank/DDBJ whole genome shotgun (WGS) entry which is preliminary data.</text>
</comment>